<reference evidence="3" key="1">
    <citation type="journal article" date="2019" name="Int. J. Syst. Evol. Microbiol.">
        <title>The Global Catalogue of Microorganisms (GCM) 10K type strain sequencing project: providing services to taxonomists for standard genome sequencing and annotation.</title>
        <authorList>
            <consortium name="The Broad Institute Genomics Platform"/>
            <consortium name="The Broad Institute Genome Sequencing Center for Infectious Disease"/>
            <person name="Wu L."/>
            <person name="Ma J."/>
        </authorList>
    </citation>
    <scope>NUCLEOTIDE SEQUENCE [LARGE SCALE GENOMIC DNA]</scope>
    <source>
        <strain evidence="3">KCTC 52127</strain>
    </source>
</reference>
<feature type="region of interest" description="Disordered" evidence="1">
    <location>
        <begin position="1468"/>
        <end position="1493"/>
    </location>
</feature>
<evidence type="ECO:0000256" key="1">
    <source>
        <dbReference type="SAM" id="MobiDB-lite"/>
    </source>
</evidence>
<feature type="compositionally biased region" description="Acidic residues" evidence="1">
    <location>
        <begin position="755"/>
        <end position="768"/>
    </location>
</feature>
<name>A0ABW5LUV4_9FLAO</name>
<feature type="compositionally biased region" description="Low complexity" evidence="1">
    <location>
        <begin position="1533"/>
        <end position="1543"/>
    </location>
</feature>
<proteinExistence type="predicted"/>
<feature type="region of interest" description="Disordered" evidence="1">
    <location>
        <begin position="1560"/>
        <end position="1605"/>
    </location>
</feature>
<dbReference type="Proteomes" id="UP001597508">
    <property type="component" value="Unassembled WGS sequence"/>
</dbReference>
<dbReference type="SUPFAM" id="SSF103647">
    <property type="entry name" value="TSP type-3 repeat"/>
    <property type="match status" value="4"/>
</dbReference>
<feature type="compositionally biased region" description="Polar residues" evidence="1">
    <location>
        <begin position="774"/>
        <end position="794"/>
    </location>
</feature>
<gene>
    <name evidence="2" type="ORF">ACFSRZ_13670</name>
</gene>
<feature type="compositionally biased region" description="Low complexity" evidence="1">
    <location>
        <begin position="477"/>
        <end position="493"/>
    </location>
</feature>
<organism evidence="2 3">
    <name type="scientific">Pseudotenacibaculum haliotis</name>
    <dbReference type="NCBI Taxonomy" id="1862138"/>
    <lineage>
        <taxon>Bacteria</taxon>
        <taxon>Pseudomonadati</taxon>
        <taxon>Bacteroidota</taxon>
        <taxon>Flavobacteriia</taxon>
        <taxon>Flavobacteriales</taxon>
        <taxon>Flavobacteriaceae</taxon>
        <taxon>Pseudotenacibaculum</taxon>
    </lineage>
</organism>
<feature type="non-terminal residue" evidence="2">
    <location>
        <position position="1851"/>
    </location>
</feature>
<protein>
    <submittedName>
        <fullName evidence="2">Uncharacterized protein</fullName>
    </submittedName>
</protein>
<feature type="region of interest" description="Disordered" evidence="1">
    <location>
        <begin position="1505"/>
        <end position="1546"/>
    </location>
</feature>
<feature type="compositionally biased region" description="Basic and acidic residues" evidence="1">
    <location>
        <begin position="1596"/>
        <end position="1605"/>
    </location>
</feature>
<feature type="region of interest" description="Disordered" evidence="1">
    <location>
        <begin position="745"/>
        <end position="832"/>
    </location>
</feature>
<dbReference type="RefSeq" id="WP_379667128.1">
    <property type="nucleotide sequence ID" value="NZ_JBHULH010000010.1"/>
</dbReference>
<dbReference type="PANTHER" id="PTHR10199:SF119">
    <property type="entry name" value="RE20510P"/>
    <property type="match status" value="1"/>
</dbReference>
<feature type="compositionally biased region" description="Low complexity" evidence="1">
    <location>
        <begin position="1505"/>
        <end position="1516"/>
    </location>
</feature>
<comment type="caution">
    <text evidence="2">The sequence shown here is derived from an EMBL/GenBank/DDBJ whole genome shotgun (WGS) entry which is preliminary data.</text>
</comment>
<keyword evidence="3" id="KW-1185">Reference proteome</keyword>
<feature type="region of interest" description="Disordered" evidence="1">
    <location>
        <begin position="850"/>
        <end position="906"/>
    </location>
</feature>
<dbReference type="EMBL" id="JBHULH010000010">
    <property type="protein sequence ID" value="MFD2568420.1"/>
    <property type="molecule type" value="Genomic_DNA"/>
</dbReference>
<accession>A0ABW5LUV4</accession>
<feature type="compositionally biased region" description="Acidic residues" evidence="1">
    <location>
        <begin position="1561"/>
        <end position="1578"/>
    </location>
</feature>
<evidence type="ECO:0000313" key="3">
    <source>
        <dbReference type="Proteomes" id="UP001597508"/>
    </source>
</evidence>
<feature type="region of interest" description="Disordered" evidence="1">
    <location>
        <begin position="442"/>
        <end position="493"/>
    </location>
</feature>
<feature type="compositionally biased region" description="Acidic residues" evidence="1">
    <location>
        <begin position="1321"/>
        <end position="1331"/>
    </location>
</feature>
<sequence length="1851" mass="191794">MKSQEKKLKRNGAILAEFFSTKQLFFLIPFVFFLFFSIESVQAQSIPGTGTSAGICGNCNPTGWADADPNLDGTPDISDRNQAGGEGFYGANATWTAAPLPLPPTGDVRWITLRDVGTSGSIEENVTTTMTGLTPGTTYKLVISTMTSITNADGGTGGNEPYAGQYIEDFDIQVGSNPRRTIIVPASSRDVWGTSTIVFIASTASETFTIFPGADSNAGNVINDVEMIHISVDGVSALQVLDTDGDGVGDTFDIDDDNDGILDITESGGLDPNGDEDGDGIANYQDVNDDGTGDGSLTDYTDANADGFPDAYDFDGDGVPNHLDLDSDNDGILDNVEAQTDAGFIAFSATDTDGDGLVDVYDATVSGGASGSVGITPNVFDSGQTNDDTTPDYLDIDTDDDGIPDNVEAQSTLGYTAPTGNVGENGLDSAYENVDTYTPTGITIENTDLTDLPDYRDTDSDNDGTTDINENGEGNVLSGSDTDGDGLDNNFDADNVNYDVNDNITTPSTDLPDVDADVNTGGDVDFRDDVTGLDSDGDKIPDTVDIDDDDDGIIDTEECSNTNFPAGGADGITVDVGVARETEILDGIQGGGNGARMNNTNDVLVLRLRASDAIVPAGTVVTITTTASNTAAKRLIFQQSDASGNNTSNDWNVSYNSATSGDQNFTGSGNGTVFTVTYTLATDATHIRIGMTERAGGRINMDYLEYAAFSICSPVDTDGDGITDDLDIDSDNDGIIDNYEAQSTAGYIPKSGNDVDGDGLDDAYDDDLGGAANSNGITQAEWINTDGSLTNSDTIPDHRDIDSDNDGIPDNIEAQTTSGYTAPNGVPGNNGLDSAYGFNDSFANTGLSTSLINTDGDAEPDYRDTDADGDGTNDDAEGRTGNPSFTGSDTDGDGLDNGFDNVDTTGGTFDVNDDISDPEAGGLIDADVDVTTGGDVDYRDTLAGQDTDGDGIVDTVDIDDDNDGIIDTVEDVCVDGTSVGTAFTSLGQARNVSSAGVYFFNLNGNAFSTYVDENGYVQVAIDFGNGSGDLPQGTALTNSSRGILSAAALATLTDANEARISHSGGNFDVTTSNATILSRITTNTTLHQGTADNTINNDWTGTEATAITVDASCTTSSGTSLHQNVAHLCGNTSGYHWIPSQGTQRIRHSAGSFSGEIANGESFTLWVRADSATTCSDFDGDGIPNSLDLDSDGDGILDNVEAQTTAGFVASPTTGIAAAVGANGLFSIYENNDTPAATGLTPNVTTATDTTPDYLDIDTDDDGIPDNVEAQTTTGYTAPSGNVGLNGVDSEYENNDTFTAVGLTPNNNDGTDEPDYRDTDSDNDTTSDADESGITLNAGSLGTDSDGDGLDDIYEGSDATAGEAFDVNDEINDPVNNLLDADNDGATTGDVDYRDDTIFIDTDGDGVEDSVDIDDDNDGILDINEDALADGDADGIPNRLDIDSDNDGIPDNVEAQLTIGYIAPSGSGSGITDADGDGLDDNYDSNTSDTSTGASVGLIAVNTDNITGNNTDTNPDYLDTDSDGDGTNDILENGNANTATGTDTDGDGLDDAFEGVLNDNDVNDDIDDPATDLPDIDSDVNTADGAQPDAPEYNDVDYRDIDDDRAPPSVAGNILWLRADIGVTGVGEVTNWADQSGNSFNATNTGTGPAKLGDGTATDGLNFNPTLQFTEASGHDLEINSNGILGNAIYDHIWIYAVTESNSATNASFAFSNAVTGGAVEFQVPTTGSLLSLDNATGTALTTAWGGTANVFNIWNGGSSSGTSTPSGTNKAIYRDGLQLATNNTGNGVQFSGNNSSTFIGSDSNGANFFDGQIAEIMVFNTVPTSAVQQKIQSYLAIKYGITLDQTDNDA</sequence>
<dbReference type="Gene3D" id="4.10.1080.10">
    <property type="entry name" value="TSP type-3 repeat"/>
    <property type="match status" value="1"/>
</dbReference>
<evidence type="ECO:0000313" key="2">
    <source>
        <dbReference type="EMBL" id="MFD2568420.1"/>
    </source>
</evidence>
<feature type="region of interest" description="Disordered" evidence="1">
    <location>
        <begin position="267"/>
        <end position="295"/>
    </location>
</feature>
<dbReference type="InterPro" id="IPR028974">
    <property type="entry name" value="TSP_type-3_rpt"/>
</dbReference>
<feature type="compositionally biased region" description="Acidic residues" evidence="1">
    <location>
        <begin position="1474"/>
        <end position="1483"/>
    </location>
</feature>
<feature type="region of interest" description="Disordered" evidence="1">
    <location>
        <begin position="1298"/>
        <end position="1348"/>
    </location>
</feature>
<dbReference type="PANTHER" id="PTHR10199">
    <property type="entry name" value="THROMBOSPONDIN"/>
    <property type="match status" value="1"/>
</dbReference>